<reference evidence="1" key="1">
    <citation type="submission" date="2021-01" db="EMBL/GenBank/DDBJ databases">
        <authorList>
            <consortium name="Genoscope - CEA"/>
            <person name="William W."/>
        </authorList>
    </citation>
    <scope>NUCLEOTIDE SEQUENCE</scope>
</reference>
<evidence type="ECO:0000313" key="2">
    <source>
        <dbReference type="Proteomes" id="UP000683925"/>
    </source>
</evidence>
<organism evidence="1 2">
    <name type="scientific">Paramecium octaurelia</name>
    <dbReference type="NCBI Taxonomy" id="43137"/>
    <lineage>
        <taxon>Eukaryota</taxon>
        <taxon>Sar</taxon>
        <taxon>Alveolata</taxon>
        <taxon>Ciliophora</taxon>
        <taxon>Intramacronucleata</taxon>
        <taxon>Oligohymenophorea</taxon>
        <taxon>Peniculida</taxon>
        <taxon>Parameciidae</taxon>
        <taxon>Paramecium</taxon>
    </lineage>
</organism>
<keyword evidence="2" id="KW-1185">Reference proteome</keyword>
<protein>
    <submittedName>
        <fullName evidence="1">Uncharacterized protein</fullName>
    </submittedName>
</protein>
<evidence type="ECO:0000313" key="1">
    <source>
        <dbReference type="EMBL" id="CAD8187169.1"/>
    </source>
</evidence>
<proteinExistence type="predicted"/>
<accession>A0A8S1WG80</accession>
<name>A0A8S1WG80_PAROT</name>
<dbReference type="EMBL" id="CAJJDP010000088">
    <property type="protein sequence ID" value="CAD8187169.1"/>
    <property type="molecule type" value="Genomic_DNA"/>
</dbReference>
<dbReference type="Proteomes" id="UP000683925">
    <property type="component" value="Unassembled WGS sequence"/>
</dbReference>
<dbReference type="AlphaFoldDB" id="A0A8S1WG80"/>
<gene>
    <name evidence="1" type="ORF">POCTA_138.1.T0890144</name>
</gene>
<sequence>MFYSHQTQTINCLEILFMNANLYQLKKLENDIIFEYIQRTNDSHKEGFLKEQNNRLLNTNYK</sequence>
<comment type="caution">
    <text evidence="1">The sequence shown here is derived from an EMBL/GenBank/DDBJ whole genome shotgun (WGS) entry which is preliminary data.</text>
</comment>